<evidence type="ECO:0000313" key="4">
    <source>
        <dbReference type="Proteomes" id="UP001629113"/>
    </source>
</evidence>
<keyword evidence="1" id="KW-0732">Signal</keyword>
<evidence type="ECO:0000259" key="2">
    <source>
        <dbReference type="SMART" id="SM00754"/>
    </source>
</evidence>
<protein>
    <recommendedName>
        <fullName evidence="2">CHRD domain-containing protein</fullName>
    </recommendedName>
</protein>
<dbReference type="EMBL" id="JBFCZG010000009">
    <property type="protein sequence ID" value="KAL3418718.1"/>
    <property type="molecule type" value="Genomic_DNA"/>
</dbReference>
<dbReference type="Proteomes" id="UP001629113">
    <property type="component" value="Unassembled WGS sequence"/>
</dbReference>
<comment type="caution">
    <text evidence="3">The sequence shown here is derived from an EMBL/GenBank/DDBJ whole genome shotgun (WGS) entry which is preliminary data.</text>
</comment>
<dbReference type="SMART" id="SM00754">
    <property type="entry name" value="CHRD"/>
    <property type="match status" value="1"/>
</dbReference>
<name>A0ABR4P604_9HELO</name>
<dbReference type="Pfam" id="PF07452">
    <property type="entry name" value="CHRD"/>
    <property type="match status" value="1"/>
</dbReference>
<feature type="domain" description="CHRD" evidence="2">
    <location>
        <begin position="21"/>
        <end position="168"/>
    </location>
</feature>
<accession>A0ABR4P604</accession>
<feature type="signal peptide" evidence="1">
    <location>
        <begin position="1"/>
        <end position="16"/>
    </location>
</feature>
<keyword evidence="4" id="KW-1185">Reference proteome</keyword>
<feature type="chain" id="PRO_5047012065" description="CHRD domain-containing protein" evidence="1">
    <location>
        <begin position="17"/>
        <end position="294"/>
    </location>
</feature>
<reference evidence="3 4" key="1">
    <citation type="submission" date="2024-06" db="EMBL/GenBank/DDBJ databases">
        <title>Complete genome of Phlyctema vagabunda strain 19-DSS-EL-015.</title>
        <authorList>
            <person name="Fiorenzani C."/>
        </authorList>
    </citation>
    <scope>NUCLEOTIDE SEQUENCE [LARGE SCALE GENOMIC DNA]</scope>
    <source>
        <strain evidence="3 4">19-DSS-EL-015</strain>
    </source>
</reference>
<evidence type="ECO:0000256" key="1">
    <source>
        <dbReference type="SAM" id="SignalP"/>
    </source>
</evidence>
<dbReference type="InterPro" id="IPR010895">
    <property type="entry name" value="CHRD"/>
</dbReference>
<proteinExistence type="predicted"/>
<evidence type="ECO:0000313" key="3">
    <source>
        <dbReference type="EMBL" id="KAL3418718.1"/>
    </source>
</evidence>
<gene>
    <name evidence="3" type="ORF">PVAG01_10434</name>
</gene>
<organism evidence="3 4">
    <name type="scientific">Phlyctema vagabunda</name>
    <dbReference type="NCBI Taxonomy" id="108571"/>
    <lineage>
        <taxon>Eukaryota</taxon>
        <taxon>Fungi</taxon>
        <taxon>Dikarya</taxon>
        <taxon>Ascomycota</taxon>
        <taxon>Pezizomycotina</taxon>
        <taxon>Leotiomycetes</taxon>
        <taxon>Helotiales</taxon>
        <taxon>Dermateaceae</taxon>
        <taxon>Phlyctema</taxon>
    </lineage>
</organism>
<sequence>MKYSTTLLGLASVASAQQFTSIFNVTATPDQVVNASSISTPGQPGAKGQFNYALNSQTNTICYDITLYGVTGDYRSPALTATHIHEAAVGRNGPPRIAFPNPVGDDTVRRSAGCLTGPFLTGIKAADNVTDTGAGFTVAQIEANPGGFFTDSHTVLFPAGVVRGQLSAQQPPVSSPAGNTTTIPSGADITTATLTKTVVSTIKACPTEVIDCPYLTKPVTTTTFQVYTTVCPVSNLPGYTTPAGHPTTIVTTGTAHGTNYLPTKTAPPTQFTGAANSKQVGRVMVAAGLLCAML</sequence>